<feature type="domain" description="HTH gntR-type" evidence="4">
    <location>
        <begin position="30"/>
        <end position="98"/>
    </location>
</feature>
<dbReference type="SMART" id="SM00895">
    <property type="entry name" value="FCD"/>
    <property type="match status" value="1"/>
</dbReference>
<dbReference type="AlphaFoldDB" id="A0A942T0J0"/>
<dbReference type="SMART" id="SM00345">
    <property type="entry name" value="HTH_GNTR"/>
    <property type="match status" value="1"/>
</dbReference>
<dbReference type="Gene3D" id="1.20.120.530">
    <property type="entry name" value="GntR ligand-binding domain-like"/>
    <property type="match status" value="1"/>
</dbReference>
<dbReference type="InterPro" id="IPR036388">
    <property type="entry name" value="WH-like_DNA-bd_sf"/>
</dbReference>
<dbReference type="InterPro" id="IPR036390">
    <property type="entry name" value="WH_DNA-bd_sf"/>
</dbReference>
<dbReference type="CDD" id="cd07377">
    <property type="entry name" value="WHTH_GntR"/>
    <property type="match status" value="1"/>
</dbReference>
<dbReference type="PANTHER" id="PTHR43537">
    <property type="entry name" value="TRANSCRIPTIONAL REGULATOR, GNTR FAMILY"/>
    <property type="match status" value="1"/>
</dbReference>
<dbReference type="GO" id="GO:0003677">
    <property type="term" value="F:DNA binding"/>
    <property type="evidence" value="ECO:0007669"/>
    <property type="project" value="UniProtKB-KW"/>
</dbReference>
<evidence type="ECO:0000256" key="2">
    <source>
        <dbReference type="ARBA" id="ARBA00023125"/>
    </source>
</evidence>
<accession>A0A942T0J0</accession>
<keyword evidence="2" id="KW-0238">DNA-binding</keyword>
<dbReference type="Pfam" id="PF00392">
    <property type="entry name" value="GntR"/>
    <property type="match status" value="1"/>
</dbReference>
<dbReference type="PANTHER" id="PTHR43537:SF5">
    <property type="entry name" value="UXU OPERON TRANSCRIPTIONAL REGULATOR"/>
    <property type="match status" value="1"/>
</dbReference>
<dbReference type="EMBL" id="JAGYPE010000002">
    <property type="protein sequence ID" value="MBS4182956.1"/>
    <property type="molecule type" value="Genomic_DNA"/>
</dbReference>
<keyword evidence="1" id="KW-0805">Transcription regulation</keyword>
<dbReference type="SUPFAM" id="SSF48008">
    <property type="entry name" value="GntR ligand-binding domain-like"/>
    <property type="match status" value="1"/>
</dbReference>
<organism evidence="5">
    <name type="scientific">Neobacillus citreus</name>
    <dbReference type="NCBI Taxonomy" id="2833578"/>
    <lineage>
        <taxon>Bacteria</taxon>
        <taxon>Bacillati</taxon>
        <taxon>Bacillota</taxon>
        <taxon>Bacilli</taxon>
        <taxon>Bacillales</taxon>
        <taxon>Bacillaceae</taxon>
        <taxon>Neobacillus</taxon>
    </lineage>
</organism>
<dbReference type="Gene3D" id="1.10.10.10">
    <property type="entry name" value="Winged helix-like DNA-binding domain superfamily/Winged helix DNA-binding domain"/>
    <property type="match status" value="1"/>
</dbReference>
<proteinExistence type="predicted"/>
<dbReference type="PROSITE" id="PS50949">
    <property type="entry name" value="HTH_GNTR"/>
    <property type="match status" value="1"/>
</dbReference>
<protein>
    <submittedName>
        <fullName evidence="5">FadR family transcriptional regulator</fullName>
    </submittedName>
</protein>
<evidence type="ECO:0000259" key="4">
    <source>
        <dbReference type="PROSITE" id="PS50949"/>
    </source>
</evidence>
<comment type="caution">
    <text evidence="5">The sequence shown here is derived from an EMBL/GenBank/DDBJ whole genome shotgun (WGS) entry which is preliminary data.</text>
</comment>
<dbReference type="InterPro" id="IPR008920">
    <property type="entry name" value="TF_FadR/GntR_C"/>
</dbReference>
<dbReference type="GO" id="GO:0003700">
    <property type="term" value="F:DNA-binding transcription factor activity"/>
    <property type="evidence" value="ECO:0007669"/>
    <property type="project" value="InterPro"/>
</dbReference>
<name>A0A942T0J0_9BACI</name>
<dbReference type="InterPro" id="IPR000524">
    <property type="entry name" value="Tscrpt_reg_HTH_GntR"/>
</dbReference>
<dbReference type="InterPro" id="IPR011711">
    <property type="entry name" value="GntR_C"/>
</dbReference>
<gene>
    <name evidence="5" type="ORF">KHB02_16295</name>
</gene>
<evidence type="ECO:0000313" key="5">
    <source>
        <dbReference type="EMBL" id="MBS4182956.1"/>
    </source>
</evidence>
<keyword evidence="3" id="KW-0804">Transcription</keyword>
<dbReference type="Pfam" id="PF07729">
    <property type="entry name" value="FCD"/>
    <property type="match status" value="1"/>
</dbReference>
<dbReference type="SUPFAM" id="SSF46785">
    <property type="entry name" value="Winged helix' DNA-binding domain"/>
    <property type="match status" value="1"/>
</dbReference>
<evidence type="ECO:0000256" key="1">
    <source>
        <dbReference type="ARBA" id="ARBA00023015"/>
    </source>
</evidence>
<dbReference type="PRINTS" id="PR00035">
    <property type="entry name" value="HTHGNTR"/>
</dbReference>
<reference evidence="5" key="1">
    <citation type="submission" date="2021-05" db="EMBL/GenBank/DDBJ databases">
        <title>Novel Bacillus species.</title>
        <authorList>
            <person name="Liu G."/>
        </authorList>
    </citation>
    <scope>NUCLEOTIDE SEQUENCE</scope>
    <source>
        <strain evidence="5">FJAT-50051</strain>
    </source>
</reference>
<evidence type="ECO:0000256" key="3">
    <source>
        <dbReference type="ARBA" id="ARBA00023163"/>
    </source>
</evidence>
<sequence>MTDRYAHCMPAFSANDPLNVRLELESVPAGSPASEVARQLVSLLTAGELAPGSRLPSERVLAERLGVGRSAVREALAALEILGIVQIRPGSGTYLRGGTSDLLPTTLSWGLMLASDRTRELLEVRSSLERTAAILAAQRATPEQLDELQTYLDRQHESLDDPDAFIDADVRFHVLLARAAGNDVLADLLQSLRSMLSVWVGRRVRTRQATEAAYGEHRAIFDALRTGDVLAVQRAMDEHMATASARIENAEPIPAGDASA</sequence>